<feature type="transmembrane region" description="Helical" evidence="7">
    <location>
        <begin position="104"/>
        <end position="124"/>
    </location>
</feature>
<dbReference type="InterPro" id="IPR051907">
    <property type="entry name" value="DoxX-like_oxidoreductase"/>
</dbReference>
<dbReference type="GeneID" id="92746584"/>
<dbReference type="GO" id="GO:0005886">
    <property type="term" value="C:plasma membrane"/>
    <property type="evidence" value="ECO:0007669"/>
    <property type="project" value="UniProtKB-SubCell"/>
</dbReference>
<protein>
    <submittedName>
        <fullName evidence="9">DoxX family protein</fullName>
    </submittedName>
</protein>
<dbReference type="PANTHER" id="PTHR33452:SF1">
    <property type="entry name" value="INNER MEMBRANE PROTEIN YPHA-RELATED"/>
    <property type="match status" value="1"/>
</dbReference>
<reference evidence="8 11" key="2">
    <citation type="submission" date="2021-01" db="EMBL/GenBank/DDBJ databases">
        <title>Complete genome sequences of Corynebacterium macginleyi strains isolated from infectious keratitis.</title>
        <authorList>
            <person name="Sagerfors S."/>
            <person name="Poehlein A."/>
            <person name="Soderquist B."/>
            <person name="Bruggemann H."/>
        </authorList>
    </citation>
    <scope>NUCLEOTIDE SEQUENCE [LARGE SCALE GENOMIC DNA]</scope>
    <source>
        <strain evidence="8 11">12T220</strain>
    </source>
</reference>
<dbReference type="EMBL" id="JAACBX020000002">
    <property type="protein sequence ID" value="MBM0244802.1"/>
    <property type="molecule type" value="Genomic_DNA"/>
</dbReference>
<dbReference type="Pfam" id="PF07681">
    <property type="entry name" value="DoxX"/>
    <property type="match status" value="1"/>
</dbReference>
<reference evidence="9 10" key="1">
    <citation type="submission" date="2018-10" db="EMBL/GenBank/DDBJ databases">
        <title>Corynebacterium macginleyi genome sequencing and assembly of the type strain and two clinical samples.</title>
        <authorList>
            <person name="Bernier A.-M."/>
            <person name="Bernard K."/>
        </authorList>
    </citation>
    <scope>NUCLEOTIDE SEQUENCE [LARGE SCALE GENOMIC DNA]</scope>
    <source>
        <strain evidence="9 10">NML 120205</strain>
    </source>
</reference>
<keyword evidence="6 7" id="KW-0472">Membrane</keyword>
<dbReference type="RefSeq" id="WP_121911651.1">
    <property type="nucleotide sequence ID" value="NZ_CP068291.1"/>
</dbReference>
<evidence type="ECO:0000256" key="7">
    <source>
        <dbReference type="SAM" id="Phobius"/>
    </source>
</evidence>
<organism evidence="9 10">
    <name type="scientific">Corynebacterium macginleyi</name>
    <dbReference type="NCBI Taxonomy" id="38290"/>
    <lineage>
        <taxon>Bacteria</taxon>
        <taxon>Bacillati</taxon>
        <taxon>Actinomycetota</taxon>
        <taxon>Actinomycetes</taxon>
        <taxon>Mycobacteriales</taxon>
        <taxon>Corynebacteriaceae</taxon>
        <taxon>Corynebacterium</taxon>
    </lineage>
</organism>
<gene>
    <name evidence="9" type="ORF">D9543_08975</name>
    <name evidence="8" type="ORF">GWO63_011300</name>
</gene>
<name>A0A3M0GM66_9CORY</name>
<comment type="caution">
    <text evidence="9">The sequence shown here is derived from an EMBL/GenBank/DDBJ whole genome shotgun (WGS) entry which is preliminary data.</text>
</comment>
<evidence type="ECO:0000313" key="9">
    <source>
        <dbReference type="EMBL" id="RMB57941.1"/>
    </source>
</evidence>
<sequence length="137" mass="14348">MNRPAVRDAALLLFRAVLGLIFIAHGVDKMFMDGMDETVGQFSALGIPQPQIAGYATAIGEMIGGAFLVIGLLTTFAAAALAIVMVGAVYFVHWGNGLFNGDGGIEYPVVLCLSLLMIVVFGAGRVSLDRALSNVDT</sequence>
<evidence type="ECO:0000313" key="8">
    <source>
        <dbReference type="EMBL" id="MBM0244802.1"/>
    </source>
</evidence>
<comment type="similarity">
    <text evidence="2">Belongs to the DoxX family.</text>
</comment>
<feature type="transmembrane region" description="Helical" evidence="7">
    <location>
        <begin position="66"/>
        <end position="92"/>
    </location>
</feature>
<evidence type="ECO:0000256" key="5">
    <source>
        <dbReference type="ARBA" id="ARBA00022989"/>
    </source>
</evidence>
<dbReference type="InterPro" id="IPR032808">
    <property type="entry name" value="DoxX"/>
</dbReference>
<keyword evidence="3" id="KW-1003">Cell membrane</keyword>
<dbReference type="PANTHER" id="PTHR33452">
    <property type="entry name" value="OXIDOREDUCTASE CATD-RELATED"/>
    <property type="match status" value="1"/>
</dbReference>
<evidence type="ECO:0000256" key="1">
    <source>
        <dbReference type="ARBA" id="ARBA00004651"/>
    </source>
</evidence>
<dbReference type="AlphaFoldDB" id="A0A3M0GM66"/>
<comment type="subcellular location">
    <subcellularLocation>
        <location evidence="1">Cell membrane</location>
        <topology evidence="1">Multi-pass membrane protein</topology>
    </subcellularLocation>
</comment>
<evidence type="ECO:0000256" key="3">
    <source>
        <dbReference type="ARBA" id="ARBA00022475"/>
    </source>
</evidence>
<keyword evidence="11" id="KW-1185">Reference proteome</keyword>
<evidence type="ECO:0000256" key="2">
    <source>
        <dbReference type="ARBA" id="ARBA00006679"/>
    </source>
</evidence>
<dbReference type="EMBL" id="REGC01000012">
    <property type="protein sequence ID" value="RMB57941.1"/>
    <property type="molecule type" value="Genomic_DNA"/>
</dbReference>
<evidence type="ECO:0000313" key="11">
    <source>
        <dbReference type="Proteomes" id="UP001518680"/>
    </source>
</evidence>
<dbReference type="Proteomes" id="UP001518680">
    <property type="component" value="Unassembled WGS sequence"/>
</dbReference>
<keyword evidence="5 7" id="KW-1133">Transmembrane helix</keyword>
<dbReference type="Proteomes" id="UP000270649">
    <property type="component" value="Unassembled WGS sequence"/>
</dbReference>
<dbReference type="OrthoDB" id="1122432at2"/>
<accession>A0A3M0GM66</accession>
<evidence type="ECO:0000313" key="10">
    <source>
        <dbReference type="Proteomes" id="UP000270649"/>
    </source>
</evidence>
<proteinExistence type="inferred from homology"/>
<evidence type="ECO:0000256" key="6">
    <source>
        <dbReference type="ARBA" id="ARBA00023136"/>
    </source>
</evidence>
<evidence type="ECO:0000256" key="4">
    <source>
        <dbReference type="ARBA" id="ARBA00022692"/>
    </source>
</evidence>
<keyword evidence="4 7" id="KW-0812">Transmembrane</keyword>